<dbReference type="EMBL" id="JWZT01004328">
    <property type="protein sequence ID" value="KII64337.1"/>
    <property type="molecule type" value="Genomic_DNA"/>
</dbReference>
<keyword evidence="1" id="KW-0472">Membrane</keyword>
<proteinExistence type="predicted"/>
<protein>
    <submittedName>
        <fullName evidence="2">Uncharacterized protein</fullName>
    </submittedName>
</protein>
<name>A0A0C2MRG2_THEKT</name>
<dbReference type="Proteomes" id="UP000031668">
    <property type="component" value="Unassembled WGS sequence"/>
</dbReference>
<evidence type="ECO:0000256" key="1">
    <source>
        <dbReference type="SAM" id="Phobius"/>
    </source>
</evidence>
<keyword evidence="1" id="KW-1133">Transmembrane helix</keyword>
<keyword evidence="1" id="KW-0812">Transmembrane</keyword>
<dbReference type="AlphaFoldDB" id="A0A0C2MRG2"/>
<comment type="caution">
    <text evidence="2">The sequence shown here is derived from an EMBL/GenBank/DDBJ whole genome shotgun (WGS) entry which is preliminary data.</text>
</comment>
<keyword evidence="3" id="KW-1185">Reference proteome</keyword>
<evidence type="ECO:0000313" key="3">
    <source>
        <dbReference type="Proteomes" id="UP000031668"/>
    </source>
</evidence>
<gene>
    <name evidence="2" type="ORF">RF11_01141</name>
</gene>
<sequence length="213" mass="24452">MRIINQVILILFAVVLLSTTTKFQNILFSSYRPRPIIIDVVNGIEPTRSKIGPTLQSARGSKVSSPLFMAPRADNKNILFQITSSGIIKSDELCRLLCFDSGLFHAVWFRKNDINKHSQKFKSYFDSLGLVNYDLKLSLWACGDDRLAPCIKYYKHSWRLLRALKVMFSIFFLGCGIFLAVYLFNKIRQRSAYPPIRNPENLQSGEISVFLFQ</sequence>
<organism evidence="2 3">
    <name type="scientific">Thelohanellus kitauei</name>
    <name type="common">Myxosporean</name>
    <dbReference type="NCBI Taxonomy" id="669202"/>
    <lineage>
        <taxon>Eukaryota</taxon>
        <taxon>Metazoa</taxon>
        <taxon>Cnidaria</taxon>
        <taxon>Myxozoa</taxon>
        <taxon>Myxosporea</taxon>
        <taxon>Bivalvulida</taxon>
        <taxon>Platysporina</taxon>
        <taxon>Myxobolidae</taxon>
        <taxon>Thelohanellus</taxon>
    </lineage>
</organism>
<reference evidence="2 3" key="1">
    <citation type="journal article" date="2014" name="Genome Biol. Evol.">
        <title>The genome of the myxosporean Thelohanellus kitauei shows adaptations to nutrient acquisition within its fish host.</title>
        <authorList>
            <person name="Yang Y."/>
            <person name="Xiong J."/>
            <person name="Zhou Z."/>
            <person name="Huo F."/>
            <person name="Miao W."/>
            <person name="Ran C."/>
            <person name="Liu Y."/>
            <person name="Zhang J."/>
            <person name="Feng J."/>
            <person name="Wang M."/>
            <person name="Wang M."/>
            <person name="Wang L."/>
            <person name="Yao B."/>
        </authorList>
    </citation>
    <scope>NUCLEOTIDE SEQUENCE [LARGE SCALE GENOMIC DNA]</scope>
    <source>
        <strain evidence="2">Wuqing</strain>
    </source>
</reference>
<accession>A0A0C2MRG2</accession>
<evidence type="ECO:0000313" key="2">
    <source>
        <dbReference type="EMBL" id="KII64337.1"/>
    </source>
</evidence>
<feature type="transmembrane region" description="Helical" evidence="1">
    <location>
        <begin position="166"/>
        <end position="184"/>
    </location>
</feature>